<dbReference type="SUPFAM" id="SSF54403">
    <property type="entry name" value="Cystatin/monellin"/>
    <property type="match status" value="2"/>
</dbReference>
<dbReference type="PANTHER" id="PTHR13814:SF16">
    <property type="entry name" value="CYSTATIN"/>
    <property type="match status" value="1"/>
</dbReference>
<keyword evidence="2" id="KW-1015">Disulfide bond</keyword>
<dbReference type="Gene3D" id="3.10.450.10">
    <property type="match status" value="2"/>
</dbReference>
<evidence type="ECO:0000259" key="6">
    <source>
        <dbReference type="PROSITE" id="PS51529"/>
    </source>
</evidence>
<dbReference type="Pfam" id="PF00031">
    <property type="entry name" value="Cystatin"/>
    <property type="match status" value="2"/>
</dbReference>
<proteinExistence type="predicted"/>
<organism evidence="7 8">
    <name type="scientific">Channa argus</name>
    <name type="common">Northern snakehead</name>
    <name type="synonym">Ophicephalus argus</name>
    <dbReference type="NCBI Taxonomy" id="215402"/>
    <lineage>
        <taxon>Eukaryota</taxon>
        <taxon>Metazoa</taxon>
        <taxon>Chordata</taxon>
        <taxon>Craniata</taxon>
        <taxon>Vertebrata</taxon>
        <taxon>Euteleostomi</taxon>
        <taxon>Actinopterygii</taxon>
        <taxon>Neopterygii</taxon>
        <taxon>Teleostei</taxon>
        <taxon>Neoteleostei</taxon>
        <taxon>Acanthomorphata</taxon>
        <taxon>Anabantaria</taxon>
        <taxon>Anabantiformes</taxon>
        <taxon>Channoidei</taxon>
        <taxon>Channidae</taxon>
        <taxon>Channa</taxon>
    </lineage>
</organism>
<feature type="domain" description="Cystatin fetuin-A-type" evidence="6">
    <location>
        <begin position="22"/>
        <end position="130"/>
    </location>
</feature>
<reference evidence="8" key="2">
    <citation type="submission" date="2019-02" db="EMBL/GenBank/DDBJ databases">
        <title>Opniocepnalus argus Var Kimnra genome.</title>
        <authorList>
            <person name="Zhou C."/>
            <person name="Xiao S."/>
        </authorList>
    </citation>
    <scope>NUCLEOTIDE SEQUENCE [LARGE SCALE GENOMIC DNA]</scope>
</reference>
<feature type="compositionally biased region" description="Basic and acidic residues" evidence="4">
    <location>
        <begin position="277"/>
        <end position="289"/>
    </location>
</feature>
<feature type="compositionally biased region" description="Basic residues" evidence="4">
    <location>
        <begin position="314"/>
        <end position="324"/>
    </location>
</feature>
<protein>
    <submittedName>
        <fullName evidence="7">Antihemorrhagic factor BJ46a Metalloproteinase inhibitor</fullName>
    </submittedName>
</protein>
<evidence type="ECO:0000313" key="7">
    <source>
        <dbReference type="EMBL" id="KAF3691378.1"/>
    </source>
</evidence>
<keyword evidence="8" id="KW-1185">Reference proteome</keyword>
<accession>A0A6G1PN12</accession>
<keyword evidence="1 5" id="KW-0732">Signal</keyword>
<evidence type="ECO:0000256" key="4">
    <source>
        <dbReference type="SAM" id="MobiDB-lite"/>
    </source>
</evidence>
<feature type="compositionally biased region" description="Pro residues" evidence="4">
    <location>
        <begin position="379"/>
        <end position="392"/>
    </location>
</feature>
<name>A0A6G1PN12_CHAAH</name>
<dbReference type="GO" id="GO:0005576">
    <property type="term" value="C:extracellular region"/>
    <property type="evidence" value="ECO:0007669"/>
    <property type="project" value="TreeGrafter"/>
</dbReference>
<dbReference type="InterPro" id="IPR050735">
    <property type="entry name" value="Kininogen_Fetuin_HRG"/>
</dbReference>
<evidence type="ECO:0000313" key="8">
    <source>
        <dbReference type="Proteomes" id="UP000503349"/>
    </source>
</evidence>
<reference evidence="7 8" key="1">
    <citation type="submission" date="2019-02" db="EMBL/GenBank/DDBJ databases">
        <title>Opniocepnalus argus genome.</title>
        <authorList>
            <person name="Zhou C."/>
            <person name="Xiao S."/>
        </authorList>
    </citation>
    <scope>NUCLEOTIDE SEQUENCE [LARGE SCALE GENOMIC DNA]</scope>
    <source>
        <strain evidence="7">OARG1902GOOAL</strain>
        <tissue evidence="7">Muscle</tissue>
    </source>
</reference>
<dbReference type="InterPro" id="IPR046350">
    <property type="entry name" value="Cystatin_sf"/>
</dbReference>
<dbReference type="InterPro" id="IPR025760">
    <property type="entry name" value="Cystatin_Fetuin_A"/>
</dbReference>
<evidence type="ECO:0000256" key="1">
    <source>
        <dbReference type="ARBA" id="ARBA00022729"/>
    </source>
</evidence>
<keyword evidence="3" id="KW-0325">Glycoprotein</keyword>
<dbReference type="CDD" id="cd00042">
    <property type="entry name" value="CY"/>
    <property type="match status" value="1"/>
</dbReference>
<dbReference type="SMART" id="SM00043">
    <property type="entry name" value="CY"/>
    <property type="match status" value="2"/>
</dbReference>
<sequence>MKRLLLLVLLSSAVLLCCTAPAVGPVACTEDDIAPAAHLAMQHINKYHHHGYKFQLNQTLDHKLEKTDDGCNIELHLDLLETKCHVVNPTPFEDCPLREEHDQEVMADCKVDMTVKSGEAKVTEYLCDTKQVKSNQEMVSMCPDCPILIPLNSTEGLKSVREAVNKFNENTTHQHYYILKEVGRITSGYMMMAGMAYYAEFALVETFCPMGTRIVIEACQPKCPDRARHAFCTSSYTRTNGLGSVECEYYPPLNTTAHEAGEKETPCRHHHHGHDHHGHDHHDRHDRHGQQHHSHGKNHTQGPPPHSHNNGDGHRKKHNSHGKNHTQGPPPHAHDHGHGPPPHAHGQGPPPHAHDHGHGPPPHAHGQGPPPHAHDHGHGPPPHAHGQGPPPGHGRWPHHEFFRPCHGFLANADPALHPICPWPYPEPRHKPKLHLS</sequence>
<dbReference type="AlphaFoldDB" id="A0A6G1PN12"/>
<dbReference type="InterPro" id="IPR000010">
    <property type="entry name" value="Cystatin_dom"/>
</dbReference>
<evidence type="ECO:0000256" key="3">
    <source>
        <dbReference type="ARBA" id="ARBA00023180"/>
    </source>
</evidence>
<dbReference type="EMBL" id="CM015717">
    <property type="protein sequence ID" value="KAF3691378.1"/>
    <property type="molecule type" value="Genomic_DNA"/>
</dbReference>
<evidence type="ECO:0000256" key="2">
    <source>
        <dbReference type="ARBA" id="ARBA00023157"/>
    </source>
</evidence>
<gene>
    <name evidence="7" type="ORF">EXN66_Car007053</name>
</gene>
<feature type="chain" id="PRO_5026231711" evidence="5">
    <location>
        <begin position="20"/>
        <end position="436"/>
    </location>
</feature>
<evidence type="ECO:0000256" key="5">
    <source>
        <dbReference type="SAM" id="SignalP"/>
    </source>
</evidence>
<feature type="compositionally biased region" description="Pro residues" evidence="4">
    <location>
        <begin position="339"/>
        <end position="351"/>
    </location>
</feature>
<feature type="signal peptide" evidence="5">
    <location>
        <begin position="1"/>
        <end position="19"/>
    </location>
</feature>
<feature type="compositionally biased region" description="Pro residues" evidence="4">
    <location>
        <begin position="359"/>
        <end position="371"/>
    </location>
</feature>
<dbReference type="PROSITE" id="PS51529">
    <property type="entry name" value="CYSTATIN_FETUIN_A"/>
    <property type="match status" value="1"/>
</dbReference>
<dbReference type="GO" id="GO:0004869">
    <property type="term" value="F:cysteine-type endopeptidase inhibitor activity"/>
    <property type="evidence" value="ECO:0007669"/>
    <property type="project" value="InterPro"/>
</dbReference>
<dbReference type="Proteomes" id="UP000503349">
    <property type="component" value="Chromosome 6"/>
</dbReference>
<feature type="region of interest" description="Disordered" evidence="4">
    <location>
        <begin position="261"/>
        <end position="397"/>
    </location>
</feature>
<dbReference type="PANTHER" id="PTHR13814">
    <property type="entry name" value="FETUIN"/>
    <property type="match status" value="1"/>
</dbReference>